<dbReference type="OMA" id="RCNPEDI"/>
<dbReference type="OrthoDB" id="427480at2759"/>
<dbReference type="PANTHER" id="PTHR43173">
    <property type="entry name" value="ABC1 FAMILY PROTEIN"/>
    <property type="match status" value="1"/>
</dbReference>
<feature type="domain" description="ABC1 atypical kinase-like" evidence="2">
    <location>
        <begin position="125"/>
        <end position="375"/>
    </location>
</feature>
<dbReference type="InterPro" id="IPR051130">
    <property type="entry name" value="Mito_struct-func_regulator"/>
</dbReference>
<evidence type="ECO:0000313" key="4">
    <source>
        <dbReference type="Proteomes" id="UP000037923"/>
    </source>
</evidence>
<dbReference type="SUPFAM" id="SSF56112">
    <property type="entry name" value="Protein kinase-like (PK-like)"/>
    <property type="match status" value="1"/>
</dbReference>
<dbReference type="AlphaFoldDB" id="A0A0M9FRW8"/>
<dbReference type="InterPro" id="IPR004147">
    <property type="entry name" value="ABC1_dom"/>
</dbReference>
<comment type="caution">
    <text evidence="3">The sequence shown here is derived from an EMBL/GenBank/DDBJ whole genome shotgun (WGS) entry which is preliminary data.</text>
</comment>
<dbReference type="RefSeq" id="XP_015653212.1">
    <property type="nucleotide sequence ID" value="XM_015808321.1"/>
</dbReference>
<dbReference type="CDD" id="cd13969">
    <property type="entry name" value="ADCK1-like"/>
    <property type="match status" value="1"/>
</dbReference>
<evidence type="ECO:0000256" key="1">
    <source>
        <dbReference type="ARBA" id="ARBA00009670"/>
    </source>
</evidence>
<dbReference type="RefSeq" id="XP_015653211.1">
    <property type="nucleotide sequence ID" value="XM_015808320.1"/>
</dbReference>
<dbReference type="EMBL" id="LGTL01000028">
    <property type="protein sequence ID" value="KPA74773.1"/>
    <property type="molecule type" value="Genomic_DNA"/>
</dbReference>
<protein>
    <recommendedName>
        <fullName evidence="2">ABC1 atypical kinase-like domain-containing protein</fullName>
    </recommendedName>
</protein>
<evidence type="ECO:0000313" key="3">
    <source>
        <dbReference type="EMBL" id="KPA74773.1"/>
    </source>
</evidence>
<gene>
    <name evidence="3" type="ORF">ABB37_09059</name>
</gene>
<dbReference type="GeneID" id="26909342"/>
<dbReference type="InterPro" id="IPR045307">
    <property type="entry name" value="ADCK1_dom"/>
</dbReference>
<evidence type="ECO:0000259" key="2">
    <source>
        <dbReference type="Pfam" id="PF03109"/>
    </source>
</evidence>
<dbReference type="Pfam" id="PF03109">
    <property type="entry name" value="ABC1"/>
    <property type="match status" value="1"/>
</dbReference>
<comment type="similarity">
    <text evidence="1">Belongs to the protein kinase superfamily. ADCK protein kinase family.</text>
</comment>
<reference evidence="3 4" key="1">
    <citation type="submission" date="2015-07" db="EMBL/GenBank/DDBJ databases">
        <title>High-quality genome of monoxenous trypanosomatid Leptomonas pyrrhocoris.</title>
        <authorList>
            <person name="Flegontov P."/>
            <person name="Butenko A."/>
            <person name="Firsov S."/>
            <person name="Vlcek C."/>
            <person name="Logacheva M.D."/>
            <person name="Field M."/>
            <person name="Filatov D."/>
            <person name="Flegontova O."/>
            <person name="Gerasimov E."/>
            <person name="Jackson A.P."/>
            <person name="Kelly S."/>
            <person name="Opperdoes F."/>
            <person name="O'Reilly A."/>
            <person name="Votypka J."/>
            <person name="Yurchenko V."/>
            <person name="Lukes J."/>
        </authorList>
    </citation>
    <scope>NUCLEOTIDE SEQUENCE [LARGE SCALE GENOMIC DNA]</scope>
    <source>
        <strain evidence="3">H10</strain>
    </source>
</reference>
<proteinExistence type="inferred from homology"/>
<organism evidence="3 4">
    <name type="scientific">Leptomonas pyrrhocoris</name>
    <name type="common">Firebug parasite</name>
    <dbReference type="NCBI Taxonomy" id="157538"/>
    <lineage>
        <taxon>Eukaryota</taxon>
        <taxon>Discoba</taxon>
        <taxon>Euglenozoa</taxon>
        <taxon>Kinetoplastea</taxon>
        <taxon>Metakinetoplastina</taxon>
        <taxon>Trypanosomatida</taxon>
        <taxon>Trypanosomatidae</taxon>
        <taxon>Leishmaniinae</taxon>
        <taxon>Leptomonas</taxon>
    </lineage>
</organism>
<dbReference type="VEuPathDB" id="TriTrypDB:LpyrH10_28_0920"/>
<dbReference type="EMBL" id="LGTL01000028">
    <property type="protein sequence ID" value="KPA74772.1"/>
    <property type="molecule type" value="Genomic_DNA"/>
</dbReference>
<keyword evidence="4" id="KW-1185">Reference proteome</keyword>
<sequence>MTFRFRRTLRYSAAAAGVVGLSTAAIVLPPKESIPTALLPSRVLFEGIGRVGRCVYTGGQIYCDYVFHVRQQDSQETWNEVHRRCAGRLVTLAETNGGLYVKAGQIFANMSHILPYQYCQVMAVLQDAVVSRPFSEVVAVLERDLGRPLSEVFAYVDATPLAAASLAQVHRGRLRQEDEEVAIKVQYIDIAQRFNGDMRTISIMFAVASYFFPGYDFGQIITKLNDTVAAELDFRLEGRNSDRAAADLRANGWGNRVVCPKIFWDYAGKRILVSKFVKDAVKISDRAGIQKMGLNVREVATLFFDVIAFQIFRSGFFHGDPHAGNILVQKLPDGSPQVVLLDFGLCAALSKAQRREISDIWTSAVTHNTPKITEIAHRYHCDDYDLFASCFLQHPYEYFAKSKGRVTNAKELESMRSTVKERMSELNSIVAALPKEYALVLRSIMATKAINRELGDAANRPMRMLRYSLKTSHEDLPKIQLMMLMTKAWFEEMYSTLMLKLALWRHPELSEVFDSTSLQLSG</sequence>
<dbReference type="PANTHER" id="PTHR43173:SF28">
    <property type="entry name" value="AARF DOMAIN CONTAINING KINASE 5"/>
    <property type="match status" value="1"/>
</dbReference>
<dbReference type="Proteomes" id="UP000037923">
    <property type="component" value="Unassembled WGS sequence"/>
</dbReference>
<dbReference type="InterPro" id="IPR011009">
    <property type="entry name" value="Kinase-like_dom_sf"/>
</dbReference>
<accession>A0A0M9FRW8</accession>
<name>A0A0M9FRW8_LEPPY</name>